<evidence type="ECO:0000259" key="11">
    <source>
        <dbReference type="PROSITE" id="PS52002"/>
    </source>
</evidence>
<evidence type="ECO:0000256" key="5">
    <source>
        <dbReference type="ARBA" id="ARBA00022664"/>
    </source>
</evidence>
<dbReference type="OrthoDB" id="6425924at2759"/>
<dbReference type="FunCoup" id="A0A2R5GRQ4">
    <property type="interactions" value="468"/>
</dbReference>
<dbReference type="GO" id="GO:0005829">
    <property type="term" value="C:cytosol"/>
    <property type="evidence" value="ECO:0007669"/>
    <property type="project" value="UniProtKB-SubCell"/>
</dbReference>
<dbReference type="CDD" id="cd01721">
    <property type="entry name" value="Sm_D3"/>
    <property type="match status" value="1"/>
</dbReference>
<dbReference type="InParanoid" id="A0A2R5GRQ4"/>
<keyword evidence="8 9" id="KW-0687">Ribonucleoprotein</keyword>
<keyword evidence="4" id="KW-0963">Cytoplasm</keyword>
<keyword evidence="5 9" id="KW-0507">mRNA processing</keyword>
<dbReference type="InterPro" id="IPR001163">
    <property type="entry name" value="Sm_dom_euk/arc"/>
</dbReference>
<accession>A0A2R5GRQ4</accession>
<evidence type="ECO:0000256" key="10">
    <source>
        <dbReference type="SAM" id="MobiDB-lite"/>
    </source>
</evidence>
<reference evidence="12 13" key="1">
    <citation type="submission" date="2017-12" db="EMBL/GenBank/DDBJ databases">
        <title>Sequencing, de novo assembly and annotation of complete genome of a new Thraustochytrid species, strain FCC1311.</title>
        <authorList>
            <person name="Sedici K."/>
            <person name="Godart F."/>
            <person name="Aiese Cigliano R."/>
            <person name="Sanseverino W."/>
            <person name="Barakat M."/>
            <person name="Ortet P."/>
            <person name="Marechal E."/>
            <person name="Cagnac O."/>
            <person name="Amato A."/>
        </authorList>
    </citation>
    <scope>NUCLEOTIDE SEQUENCE [LARGE SCALE GENOMIC DNA]</scope>
</reference>
<evidence type="ECO:0000313" key="12">
    <source>
        <dbReference type="EMBL" id="GBG32989.1"/>
    </source>
</evidence>
<comment type="similarity">
    <text evidence="3 9">Belongs to the snRNP core protein family.</text>
</comment>
<keyword evidence="6 9" id="KW-0508">mRNA splicing</keyword>
<dbReference type="Pfam" id="PF01423">
    <property type="entry name" value="LSM"/>
    <property type="match status" value="1"/>
</dbReference>
<evidence type="ECO:0000256" key="4">
    <source>
        <dbReference type="ARBA" id="ARBA00022490"/>
    </source>
</evidence>
<dbReference type="Gene3D" id="2.30.30.100">
    <property type="match status" value="1"/>
</dbReference>
<dbReference type="SMART" id="SM00651">
    <property type="entry name" value="Sm"/>
    <property type="match status" value="1"/>
</dbReference>
<evidence type="ECO:0000256" key="6">
    <source>
        <dbReference type="ARBA" id="ARBA00023187"/>
    </source>
</evidence>
<dbReference type="PROSITE" id="PS52002">
    <property type="entry name" value="SM"/>
    <property type="match status" value="1"/>
</dbReference>
<dbReference type="FunFam" id="2.30.30.100:FF:000002">
    <property type="entry name" value="Small nuclear ribonucleoprotein Sm D3"/>
    <property type="match status" value="1"/>
</dbReference>
<keyword evidence="7 9" id="KW-0539">Nucleus</keyword>
<dbReference type="EMBL" id="BEYU01000137">
    <property type="protein sequence ID" value="GBG32989.1"/>
    <property type="molecule type" value="Genomic_DNA"/>
</dbReference>
<feature type="compositionally biased region" description="Basic residues" evidence="10">
    <location>
        <begin position="105"/>
        <end position="117"/>
    </location>
</feature>
<dbReference type="InterPro" id="IPR047575">
    <property type="entry name" value="Sm"/>
</dbReference>
<dbReference type="GO" id="GO:0005681">
    <property type="term" value="C:spliceosomal complex"/>
    <property type="evidence" value="ECO:0007669"/>
    <property type="project" value="InterPro"/>
</dbReference>
<evidence type="ECO:0000256" key="7">
    <source>
        <dbReference type="ARBA" id="ARBA00023242"/>
    </source>
</evidence>
<evidence type="ECO:0000256" key="8">
    <source>
        <dbReference type="ARBA" id="ARBA00023274"/>
    </source>
</evidence>
<protein>
    <recommendedName>
        <fullName evidence="9">Small nuclear ribonucleoprotein Sm D3</fullName>
        <shortName evidence="9">Sm-D3</shortName>
    </recommendedName>
    <alternativeName>
        <fullName evidence="9">snRNP core protein D3</fullName>
    </alternativeName>
</protein>
<evidence type="ECO:0000256" key="1">
    <source>
        <dbReference type="ARBA" id="ARBA00004123"/>
    </source>
</evidence>
<gene>
    <name evidence="12" type="ORF">FCC1311_092152</name>
</gene>
<dbReference type="AlphaFoldDB" id="A0A2R5GRQ4"/>
<evidence type="ECO:0000256" key="3">
    <source>
        <dbReference type="ARBA" id="ARBA00008146"/>
    </source>
</evidence>
<feature type="compositionally biased region" description="Basic and acidic residues" evidence="10">
    <location>
        <begin position="95"/>
        <end position="104"/>
    </location>
</feature>
<evidence type="ECO:0000256" key="9">
    <source>
        <dbReference type="RuleBase" id="RU365050"/>
    </source>
</evidence>
<dbReference type="GO" id="GO:0003723">
    <property type="term" value="F:RNA binding"/>
    <property type="evidence" value="ECO:0007669"/>
    <property type="project" value="InterPro"/>
</dbReference>
<organism evidence="12 13">
    <name type="scientific">Hondaea fermentalgiana</name>
    <dbReference type="NCBI Taxonomy" id="2315210"/>
    <lineage>
        <taxon>Eukaryota</taxon>
        <taxon>Sar</taxon>
        <taxon>Stramenopiles</taxon>
        <taxon>Bigyra</taxon>
        <taxon>Labyrinthulomycetes</taxon>
        <taxon>Thraustochytrida</taxon>
        <taxon>Thraustochytriidae</taxon>
        <taxon>Hondaea</taxon>
    </lineage>
</organism>
<evidence type="ECO:0000313" key="13">
    <source>
        <dbReference type="Proteomes" id="UP000241890"/>
    </source>
</evidence>
<comment type="subcellular location">
    <subcellularLocation>
        <location evidence="2">Cytoplasm</location>
        <location evidence="2">Cytosol</location>
    </subcellularLocation>
    <subcellularLocation>
        <location evidence="1 9">Nucleus</location>
    </subcellularLocation>
</comment>
<sequence length="117" mass="13258">MSADEKLSVPIRLLLEGIGHPVTVEMKNGESYRGQLVEAETTMNLQLSGATHTARNGQRRKLEHAYLRGTSVKFIVLPDFLREATIFKSVGTMKAKHDRDQAIKEKRKQQSRPKNRS</sequence>
<dbReference type="SUPFAM" id="SSF50182">
    <property type="entry name" value="Sm-like ribonucleoproteins"/>
    <property type="match status" value="1"/>
</dbReference>
<keyword evidence="13" id="KW-1185">Reference proteome</keyword>
<dbReference type="PANTHER" id="PTHR23338">
    <property type="entry name" value="SMALL NUCLEAR RIBONUCLEOPROTEIN SM"/>
    <property type="match status" value="1"/>
</dbReference>
<dbReference type="GO" id="GO:0000387">
    <property type="term" value="P:spliceosomal snRNP assembly"/>
    <property type="evidence" value="ECO:0007669"/>
    <property type="project" value="UniProtKB-UniRule"/>
</dbReference>
<dbReference type="InterPro" id="IPR010920">
    <property type="entry name" value="LSM_dom_sf"/>
</dbReference>
<comment type="caution">
    <text evidence="12">The sequence shown here is derived from an EMBL/GenBank/DDBJ whole genome shotgun (WGS) entry which is preliminary data.</text>
</comment>
<name>A0A2R5GRQ4_9STRA</name>
<dbReference type="InterPro" id="IPR027141">
    <property type="entry name" value="LSm4/Sm_D1/D3"/>
</dbReference>
<dbReference type="Proteomes" id="UP000241890">
    <property type="component" value="Unassembled WGS sequence"/>
</dbReference>
<proteinExistence type="inferred from homology"/>
<dbReference type="InterPro" id="IPR034099">
    <property type="entry name" value="SmD3"/>
</dbReference>
<evidence type="ECO:0000256" key="2">
    <source>
        <dbReference type="ARBA" id="ARBA00004514"/>
    </source>
</evidence>
<feature type="region of interest" description="Disordered" evidence="10">
    <location>
        <begin position="95"/>
        <end position="117"/>
    </location>
</feature>
<feature type="domain" description="Sm" evidence="11">
    <location>
        <begin position="9"/>
        <end position="81"/>
    </location>
</feature>